<proteinExistence type="predicted"/>
<dbReference type="AlphaFoldDB" id="A0A6J6TE90"/>
<dbReference type="PANTHER" id="PTHR37418">
    <property type="entry name" value="3-KETO-5-AMINOHEXANOATE CLEAVAGE ENZYME-RELATED"/>
    <property type="match status" value="1"/>
</dbReference>
<sequence length="302" mass="32217">MGDELFIDAAINGVVRKDDNPNVPRSADEIVDDAVACFDAGAAVVHPHEPDGATSNVDVDAYAEIFARVLAEVPGALLYPTVGGKGTWDERWGHVVALAERGLTQIGPIDAGSTNLGVRLPDGRPAPSESVYDNSYAYIAHLIDLCWEHQLAPTFAIFEPTFLHTVVAYWEAGQMPPGAWLKFYMAGHGGYPGTGRNGMKPARFGLPPTEKALDAYLEILGECPIPWGVSAMGSDLFVCGIAELAVSRGGHLHVGLESYNGDRMPTNVELVEEAVALGRRHGRAPVPTSHALAWLGLRSVAS</sequence>
<keyword evidence="3" id="KW-0479">Metal-binding</keyword>
<keyword evidence="2" id="KW-0808">Transferase</keyword>
<dbReference type="InterPro" id="IPR013785">
    <property type="entry name" value="Aldolase_TIM"/>
</dbReference>
<dbReference type="EMBL" id="CAEZYR010000048">
    <property type="protein sequence ID" value="CAB4745418.1"/>
    <property type="molecule type" value="Genomic_DNA"/>
</dbReference>
<dbReference type="EMBL" id="CAFABA010000066">
    <property type="protein sequence ID" value="CAB4832462.1"/>
    <property type="molecule type" value="Genomic_DNA"/>
</dbReference>
<keyword evidence="4" id="KW-0862">Zinc</keyword>
<dbReference type="EMBL" id="CAFBMH010000011">
    <property type="protein sequence ID" value="CAB4894654.1"/>
    <property type="molecule type" value="Genomic_DNA"/>
</dbReference>
<dbReference type="GO" id="GO:0043720">
    <property type="term" value="F:3-keto-5-aminohexanoate cleavage activity"/>
    <property type="evidence" value="ECO:0007669"/>
    <property type="project" value="InterPro"/>
</dbReference>
<evidence type="ECO:0000256" key="4">
    <source>
        <dbReference type="ARBA" id="ARBA00022833"/>
    </source>
</evidence>
<dbReference type="EMBL" id="CAFBOS010000003">
    <property type="protein sequence ID" value="CAB4976851.1"/>
    <property type="molecule type" value="Genomic_DNA"/>
</dbReference>
<dbReference type="InterPro" id="IPR008567">
    <property type="entry name" value="BKACE"/>
</dbReference>
<evidence type="ECO:0000256" key="2">
    <source>
        <dbReference type="ARBA" id="ARBA00022679"/>
    </source>
</evidence>
<evidence type="ECO:0000256" key="3">
    <source>
        <dbReference type="ARBA" id="ARBA00022723"/>
    </source>
</evidence>
<comment type="cofactor">
    <cofactor evidence="1">
        <name>Zn(2+)</name>
        <dbReference type="ChEBI" id="CHEBI:29105"/>
    </cofactor>
</comment>
<reference evidence="5" key="1">
    <citation type="submission" date="2020-05" db="EMBL/GenBank/DDBJ databases">
        <authorList>
            <person name="Chiriac C."/>
            <person name="Salcher M."/>
            <person name="Ghai R."/>
            <person name="Kavagutti S V."/>
        </authorList>
    </citation>
    <scope>NUCLEOTIDE SEQUENCE</scope>
</reference>
<evidence type="ECO:0000256" key="1">
    <source>
        <dbReference type="ARBA" id="ARBA00001947"/>
    </source>
</evidence>
<evidence type="ECO:0000313" key="8">
    <source>
        <dbReference type="EMBL" id="CAB4976851.1"/>
    </source>
</evidence>
<name>A0A6J6TE90_9ZZZZ</name>
<dbReference type="Gene3D" id="3.20.20.70">
    <property type="entry name" value="Aldolase class I"/>
    <property type="match status" value="1"/>
</dbReference>
<evidence type="ECO:0000313" key="5">
    <source>
        <dbReference type="EMBL" id="CAB4745418.1"/>
    </source>
</evidence>
<evidence type="ECO:0000313" key="6">
    <source>
        <dbReference type="EMBL" id="CAB4832462.1"/>
    </source>
</evidence>
<organism evidence="5">
    <name type="scientific">freshwater metagenome</name>
    <dbReference type="NCBI Taxonomy" id="449393"/>
    <lineage>
        <taxon>unclassified sequences</taxon>
        <taxon>metagenomes</taxon>
        <taxon>ecological metagenomes</taxon>
    </lineage>
</organism>
<evidence type="ECO:0000313" key="7">
    <source>
        <dbReference type="EMBL" id="CAB4894654.1"/>
    </source>
</evidence>
<dbReference type="PANTHER" id="PTHR37418:SF2">
    <property type="entry name" value="3-KETO-5-AMINOHEXANOATE CLEAVAGE ENZYME"/>
    <property type="match status" value="1"/>
</dbReference>
<gene>
    <name evidence="5" type="ORF">UFOPK2754_01476</name>
    <name evidence="6" type="ORF">UFOPK3139_01655</name>
    <name evidence="7" type="ORF">UFOPK3543_00504</name>
    <name evidence="8" type="ORF">UFOPK3967_00106</name>
</gene>
<protein>
    <submittedName>
        <fullName evidence="5">Unannotated protein</fullName>
    </submittedName>
</protein>
<accession>A0A6J6TE90</accession>
<dbReference type="GO" id="GO:0046872">
    <property type="term" value="F:metal ion binding"/>
    <property type="evidence" value="ECO:0007669"/>
    <property type="project" value="UniProtKB-KW"/>
</dbReference>
<dbReference type="Pfam" id="PF05853">
    <property type="entry name" value="BKACE"/>
    <property type="match status" value="1"/>
</dbReference>